<sequence length="865" mass="97980">MMSFNNFIPDNPSPLSSDYSKRIQREDYEVPQQPQLSIPQVPHSPATPPKKIIDDKLDYDESDDNNNVADDHINSSNYFLLESLELKEFPLFKQAPNSFYNKIISNLKLVTYHPQSYIVKMGDPSKSMYWILKGTVSIASSDGDSVYNELSSGQFFGEIGILFNRPRTANVIAKTKVLVGVLTSKDFNHVLRSFPLMERRIRDEAQERLAMLEKISKHSNILPPILPLNGKKIDDDNNDNLDSSISIQRFLKNLPIFQNLPSNIIHKIALGAEPIKFKSFQYILQFGDIGSDIYFIINGQVEVLNEEEKILAKLNNGNYFGEMSFLNFLKNNSNFKRSASVRSITNVELIVIKSNLLKKLCKEYPFLIDHMKRTSETRNQINNSPEVDEEFNSFKNYEFKFDFKPLHSRSVSPVTTVDEEIFEKPYSPGPILHSVNPPNLAGPSLVGSSSLNSILNPIPTIKRRPSQFSLPNDQLDYIPHNKRLKLQSIGRRKSSVLANTGPLTDQLLIMIFEYLDVVTLMKLRSVSKRWRQLLYISPNLCKNLDLRPWNNIIGDEILISITKFVGNRPEFIDISNCFHITDEGFSYMINEIGISGNLKSVKLKSNWEISAMAIMDLSVRSVGKSLQEIDLSNCRKVRDNVIERLIGWDNDEEIGCKQLTRLNLGYCKHLTDNVMYHISDHCNQRLTHLDLTRCTTITDKGFEYWTYKFFPNLTSLSLKDCTFLTDKSIISIANSVPNLTSLNLNFCCSLTDISIEVLCIGCQNLKFLDLSFCGSAVSDSSLLTISLNLKNLESLILTGCIRVTRAGIDSLLSSDSPLSYLNVSQCKNSDIYPGSIPAQKLNINPKTKSAFVKAGAFDKIIEIVI</sequence>
<dbReference type="Proteomes" id="UP001152531">
    <property type="component" value="Unassembled WGS sequence"/>
</dbReference>
<evidence type="ECO:0000313" key="1">
    <source>
        <dbReference type="EMBL" id="CAH6722992.1"/>
    </source>
</evidence>
<name>A0ACA9YD64_9ASCO</name>
<proteinExistence type="predicted"/>
<gene>
    <name evidence="1" type="ORF">CLIB1444_12S01838</name>
</gene>
<protein>
    <submittedName>
        <fullName evidence="1">Uncharacterized protein</fullName>
    </submittedName>
</protein>
<organism evidence="1 2">
    <name type="scientific">[Candida] jaroonii</name>
    <dbReference type="NCBI Taxonomy" id="467808"/>
    <lineage>
        <taxon>Eukaryota</taxon>
        <taxon>Fungi</taxon>
        <taxon>Dikarya</taxon>
        <taxon>Ascomycota</taxon>
        <taxon>Saccharomycotina</taxon>
        <taxon>Pichiomycetes</taxon>
        <taxon>Debaryomycetaceae</taxon>
        <taxon>Yamadazyma</taxon>
    </lineage>
</organism>
<keyword evidence="2" id="KW-1185">Reference proteome</keyword>
<dbReference type="EMBL" id="CALSDN010000012">
    <property type="protein sequence ID" value="CAH6722992.1"/>
    <property type="molecule type" value="Genomic_DNA"/>
</dbReference>
<reference evidence="1" key="1">
    <citation type="submission" date="2022-06" db="EMBL/GenBank/DDBJ databases">
        <authorList>
            <person name="Legras J.-L."/>
            <person name="Devillers H."/>
            <person name="Grondin C."/>
        </authorList>
    </citation>
    <scope>NUCLEOTIDE SEQUENCE</scope>
    <source>
        <strain evidence="1">CLIB 1444</strain>
    </source>
</reference>
<evidence type="ECO:0000313" key="2">
    <source>
        <dbReference type="Proteomes" id="UP001152531"/>
    </source>
</evidence>
<accession>A0ACA9YD64</accession>
<comment type="caution">
    <text evidence="1">The sequence shown here is derived from an EMBL/GenBank/DDBJ whole genome shotgun (WGS) entry which is preliminary data.</text>
</comment>